<gene>
    <name evidence="2" type="ORF">J41TS12_43370</name>
</gene>
<sequence>MKRNIFKPVKILLLSLAGLLIIGGAGFYIWSRELIYFKEGIDGHSKRHLRVSVR</sequence>
<comment type="caution">
    <text evidence="2">The sequence shown here is derived from an EMBL/GenBank/DDBJ whole genome shotgun (WGS) entry which is preliminary data.</text>
</comment>
<keyword evidence="1" id="KW-1133">Transmembrane helix</keyword>
<evidence type="ECO:0000313" key="2">
    <source>
        <dbReference type="EMBL" id="GIO39476.1"/>
    </source>
</evidence>
<feature type="transmembrane region" description="Helical" evidence="1">
    <location>
        <begin position="12"/>
        <end position="30"/>
    </location>
</feature>
<dbReference type="RefSeq" id="WP_212942776.1">
    <property type="nucleotide sequence ID" value="NZ_BORR01000022.1"/>
</dbReference>
<keyword evidence="3" id="KW-1185">Reference proteome</keyword>
<dbReference type="AlphaFoldDB" id="A0A920CGM4"/>
<keyword evidence="1" id="KW-0472">Membrane</keyword>
<evidence type="ECO:0000313" key="3">
    <source>
        <dbReference type="Proteomes" id="UP000681162"/>
    </source>
</evidence>
<accession>A0A920CGM4</accession>
<evidence type="ECO:0000256" key="1">
    <source>
        <dbReference type="SAM" id="Phobius"/>
    </source>
</evidence>
<organism evidence="2 3">
    <name type="scientific">Paenibacillus antibioticophila</name>
    <dbReference type="NCBI Taxonomy" id="1274374"/>
    <lineage>
        <taxon>Bacteria</taxon>
        <taxon>Bacillati</taxon>
        <taxon>Bacillota</taxon>
        <taxon>Bacilli</taxon>
        <taxon>Bacillales</taxon>
        <taxon>Paenibacillaceae</taxon>
        <taxon>Paenibacillus</taxon>
    </lineage>
</organism>
<protein>
    <submittedName>
        <fullName evidence="2">Uncharacterized protein</fullName>
    </submittedName>
</protein>
<reference evidence="2 3" key="1">
    <citation type="submission" date="2021-03" db="EMBL/GenBank/DDBJ databases">
        <title>Antimicrobial resistance genes in bacteria isolated from Japanese honey, and their potential for conferring macrolide and lincosamide resistance in the American foulbrood pathogen Paenibacillus larvae.</title>
        <authorList>
            <person name="Okamoto M."/>
            <person name="Kumagai M."/>
            <person name="Kanamori H."/>
            <person name="Takamatsu D."/>
        </authorList>
    </citation>
    <scope>NUCLEOTIDE SEQUENCE [LARGE SCALE GENOMIC DNA]</scope>
    <source>
        <strain evidence="2 3">J41TS12</strain>
    </source>
</reference>
<keyword evidence="1" id="KW-0812">Transmembrane</keyword>
<dbReference type="EMBL" id="BORR01000022">
    <property type="protein sequence ID" value="GIO39476.1"/>
    <property type="molecule type" value="Genomic_DNA"/>
</dbReference>
<proteinExistence type="predicted"/>
<name>A0A920CGM4_9BACL</name>
<dbReference type="Proteomes" id="UP000681162">
    <property type="component" value="Unassembled WGS sequence"/>
</dbReference>